<feature type="compositionally biased region" description="Low complexity" evidence="1">
    <location>
        <begin position="344"/>
        <end position="354"/>
    </location>
</feature>
<reference evidence="2" key="1">
    <citation type="submission" date="2013-04" db="EMBL/GenBank/DDBJ databases">
        <title>The Genome Sequence of Fonticula alba ATCC 38817.</title>
        <authorList>
            <consortium name="The Broad Institute Genomics Platform"/>
            <person name="Russ C."/>
            <person name="Cuomo C."/>
            <person name="Burger G."/>
            <person name="Gray M.W."/>
            <person name="Holland P.W.H."/>
            <person name="King N."/>
            <person name="Lang F.B.F."/>
            <person name="Roger A.J."/>
            <person name="Ruiz-Trillo I."/>
            <person name="Brown M."/>
            <person name="Walker B."/>
            <person name="Young S."/>
            <person name="Zeng Q."/>
            <person name="Gargeya S."/>
            <person name="Fitzgerald M."/>
            <person name="Haas B."/>
            <person name="Abouelleil A."/>
            <person name="Allen A.W."/>
            <person name="Alvarado L."/>
            <person name="Arachchi H.M."/>
            <person name="Berlin A.M."/>
            <person name="Chapman S.B."/>
            <person name="Gainer-Dewar J."/>
            <person name="Goldberg J."/>
            <person name="Griggs A."/>
            <person name="Gujja S."/>
            <person name="Hansen M."/>
            <person name="Howarth C."/>
            <person name="Imamovic A."/>
            <person name="Ireland A."/>
            <person name="Larimer J."/>
            <person name="McCowan C."/>
            <person name="Murphy C."/>
            <person name="Pearson M."/>
            <person name="Poon T.W."/>
            <person name="Priest M."/>
            <person name="Roberts A."/>
            <person name="Saif S."/>
            <person name="Shea T."/>
            <person name="Sisk P."/>
            <person name="Sykes S."/>
            <person name="Wortman J."/>
            <person name="Nusbaum C."/>
            <person name="Birren B."/>
        </authorList>
    </citation>
    <scope>NUCLEOTIDE SEQUENCE [LARGE SCALE GENOMIC DNA]</scope>
    <source>
        <strain evidence="2">ATCC 38817</strain>
    </source>
</reference>
<feature type="compositionally biased region" description="Low complexity" evidence="1">
    <location>
        <begin position="773"/>
        <end position="809"/>
    </location>
</feature>
<keyword evidence="3" id="KW-1185">Reference proteome</keyword>
<name>A0A058Z0L4_FONAL</name>
<feature type="region of interest" description="Disordered" evidence="1">
    <location>
        <begin position="852"/>
        <end position="871"/>
    </location>
</feature>
<feature type="compositionally biased region" description="Low complexity" evidence="1">
    <location>
        <begin position="385"/>
        <end position="400"/>
    </location>
</feature>
<proteinExistence type="predicted"/>
<dbReference type="RefSeq" id="XP_009497860.1">
    <property type="nucleotide sequence ID" value="XM_009499585.1"/>
</dbReference>
<feature type="compositionally biased region" description="Low complexity" evidence="1">
    <location>
        <begin position="361"/>
        <end position="372"/>
    </location>
</feature>
<sequence>MDLTRLDQGFYRMAHALMAHAPQASSGMHRMLPFSRDEVIRVMDAPADLPGGAPAGYLFGQNTAGQSGFFPPHLVQFFQTSDYLADQIALAQLDRFIDLKRPRPVRIGDEVLPAPPPGWRYSRNPAGRPYLYCTETGARAWSVFEIARGQGLLDAGGPALSPSTPGGHGGSLRVAVGQEPRTPGSAYASSSLTTGSDQRKNVAFLRSLRRRDHQSHDRYVPLGSPELSISFGEGGLFGGERGLADNDPTLRTMVRAPLEGATAVALANGSATGPGQPGMRMGGSPSRAAIGLTQVALAGGAGIGAGDAAADGQSSGSRQLIALTKLSMYLPSSPLEGAPGAGDLTATASPGPASALPPPLTGMSHPPAGAQPHPHPHPESHPHQPSDGMRQQQQQQQQSRSPPPPSMPLPHPVPHPPPASAQGHGMAPSHAAQLHHHHLHHLHHLHHHHHHHQQQQQQQHMYSTYPAPQHHPGMADPVQPSLPVRPDTLPGMVPGTSARSLPPPIMVPMVPAGAAGGFSAPTSISSLPPLESPSSVYMTPLIIRSPPGSGTALERAASNPSLLGGALGHGPAGGMGMMVDPARGPRAVGLPPPLVADVAAGVVGGRGPGSVGSVGDLDGSDLDMSLPPPLVLAEDATEEPLLPLAPPPKPERPSAPGTPGPRGTVHIMAGAASLPLPLPLAPALAPPALLEPAGAPAAPVAGPPPPECDLAETASCSSSPSSSPLPPPLLEVSPLPGVGEEGDPEQGGRAALSHRHSAPPSPSPGGVSGGPDSGVLVDVGSTVSARADPAGGAAAGSAAVPPPTADEAPAVEPLAPAAASRPDVENNEHYARLSQQARQITVALRRLDGAVRANRGSDSDPAAGDERPVRLSPRSHAELRLVLDAGRALVSESAARILVQATSLSAVVAKQAARAAAAGAEVPDARALFRAAVSSLERSMAELDRLLAPLCQAEEEIFGEEPESLASGTAADQPAITRNQAATAIATVVSATASVQGAAHALLLSI</sequence>
<protein>
    <submittedName>
        <fullName evidence="2">Uncharacterized protein</fullName>
    </submittedName>
</protein>
<dbReference type="CDD" id="cd00174">
    <property type="entry name" value="SH3"/>
    <property type="match status" value="1"/>
</dbReference>
<dbReference type="STRING" id="691883.A0A058Z0L4"/>
<evidence type="ECO:0000313" key="2">
    <source>
        <dbReference type="EMBL" id="KCV67676.1"/>
    </source>
</evidence>
<feature type="region of interest" description="Disordered" evidence="1">
    <location>
        <begin position="695"/>
        <end position="809"/>
    </location>
</feature>
<dbReference type="Proteomes" id="UP000030693">
    <property type="component" value="Unassembled WGS sequence"/>
</dbReference>
<feature type="region of interest" description="Disordered" evidence="1">
    <location>
        <begin position="156"/>
        <end position="194"/>
    </location>
</feature>
<feature type="compositionally biased region" description="Basic residues" evidence="1">
    <location>
        <begin position="433"/>
        <end position="453"/>
    </location>
</feature>
<feature type="region of interest" description="Disordered" evidence="1">
    <location>
        <begin position="337"/>
        <end position="483"/>
    </location>
</feature>
<dbReference type="OMA" id="AHALMAH"/>
<feature type="compositionally biased region" description="Pro residues" evidence="1">
    <location>
        <begin position="401"/>
        <end position="419"/>
    </location>
</feature>
<feature type="region of interest" description="Disordered" evidence="1">
    <location>
        <begin position="640"/>
        <end position="666"/>
    </location>
</feature>
<dbReference type="EMBL" id="KB932214">
    <property type="protein sequence ID" value="KCV67676.1"/>
    <property type="molecule type" value="Genomic_DNA"/>
</dbReference>
<dbReference type="GeneID" id="20530511"/>
<organism evidence="2">
    <name type="scientific">Fonticula alba</name>
    <name type="common">Slime mold</name>
    <dbReference type="NCBI Taxonomy" id="691883"/>
    <lineage>
        <taxon>Eukaryota</taxon>
        <taxon>Rotosphaerida</taxon>
        <taxon>Fonticulaceae</taxon>
        <taxon>Fonticula</taxon>
    </lineage>
</organism>
<accession>A0A058Z0L4</accession>
<evidence type="ECO:0000313" key="3">
    <source>
        <dbReference type="Proteomes" id="UP000030693"/>
    </source>
</evidence>
<gene>
    <name evidence="2" type="ORF">H696_05786</name>
</gene>
<evidence type="ECO:0000256" key="1">
    <source>
        <dbReference type="SAM" id="MobiDB-lite"/>
    </source>
</evidence>
<dbReference type="AlphaFoldDB" id="A0A058Z0L4"/>